<dbReference type="CDD" id="cd10917">
    <property type="entry name" value="CE4_NodB_like_6s_7s"/>
    <property type="match status" value="1"/>
</dbReference>
<dbReference type="GO" id="GO:0005975">
    <property type="term" value="P:carbohydrate metabolic process"/>
    <property type="evidence" value="ECO:0007669"/>
    <property type="project" value="InterPro"/>
</dbReference>
<dbReference type="InterPro" id="IPR050248">
    <property type="entry name" value="Polysacc_deacetylase_ArnD"/>
</dbReference>
<dbReference type="RefSeq" id="WP_272435493.1">
    <property type="nucleotide sequence ID" value="NZ_JAMQKB010000002.1"/>
</dbReference>
<dbReference type="PROSITE" id="PS51677">
    <property type="entry name" value="NODB"/>
    <property type="match status" value="1"/>
</dbReference>
<evidence type="ECO:0000256" key="1">
    <source>
        <dbReference type="SAM" id="MobiDB-lite"/>
    </source>
</evidence>
<proteinExistence type="predicted"/>
<dbReference type="AlphaFoldDB" id="A0A9X4AMQ9"/>
<dbReference type="Pfam" id="PF01522">
    <property type="entry name" value="Polysacc_deac_1"/>
    <property type="match status" value="1"/>
</dbReference>
<dbReference type="GO" id="GO:0016810">
    <property type="term" value="F:hydrolase activity, acting on carbon-nitrogen (but not peptide) bonds"/>
    <property type="evidence" value="ECO:0007669"/>
    <property type="project" value="InterPro"/>
</dbReference>
<dbReference type="InterPro" id="IPR011330">
    <property type="entry name" value="Glyco_hydro/deAcase_b/a-brl"/>
</dbReference>
<dbReference type="InterPro" id="IPR002509">
    <property type="entry name" value="NODB_dom"/>
</dbReference>
<protein>
    <submittedName>
        <fullName evidence="3">Polysaccharide deacetylase family protein</fullName>
    </submittedName>
</protein>
<sequence length="296" mass="34087">MGKRAIITLFGFLFILSGCQTVQSISEKEIQKDDVFSTDVDKDKQEKEEQDVVKEDAEQDNKKDRDTTVDSPVKKEDVEPKYRVSDNWSLQPLLEESNEKIVLLTIDDGPDKYSLEMAKTLKSLNAEAIFFVNGQFLTTDKGKEALRKIAEMGFEIGNHTYSHKALWWKEDGQRVEMPEEEQKEEIVRVNEMVAEITGEKPKYFRAPFGKNTDFSASFVKKQGMILMNWTYGYDWNKEYMNETAIADIMVNTKLLSNGANLLMHDREWTANALEEIVVGLREKEFEIADPSLIQMP</sequence>
<feature type="domain" description="NodB homology" evidence="2">
    <location>
        <begin position="100"/>
        <end position="288"/>
    </location>
</feature>
<feature type="region of interest" description="Disordered" evidence="1">
    <location>
        <begin position="37"/>
        <end position="81"/>
    </location>
</feature>
<evidence type="ECO:0000313" key="4">
    <source>
        <dbReference type="Proteomes" id="UP001145050"/>
    </source>
</evidence>
<organism evidence="3 4">
    <name type="scientific">Terrihalobacillus insolitus</name>
    <dbReference type="NCBI Taxonomy" id="2950438"/>
    <lineage>
        <taxon>Bacteria</taxon>
        <taxon>Bacillati</taxon>
        <taxon>Bacillota</taxon>
        <taxon>Bacilli</taxon>
        <taxon>Bacillales</taxon>
        <taxon>Bacillaceae</taxon>
        <taxon>Terrihalobacillus</taxon>
    </lineage>
</organism>
<comment type="caution">
    <text evidence="3">The sequence shown here is derived from an EMBL/GenBank/DDBJ whole genome shotgun (WGS) entry which is preliminary data.</text>
</comment>
<dbReference type="EMBL" id="JAMQKB010000002">
    <property type="protein sequence ID" value="MDC3423745.1"/>
    <property type="molecule type" value="Genomic_DNA"/>
</dbReference>
<evidence type="ECO:0000313" key="3">
    <source>
        <dbReference type="EMBL" id="MDC3423745.1"/>
    </source>
</evidence>
<gene>
    <name evidence="3" type="ORF">NC797_04385</name>
</gene>
<keyword evidence="4" id="KW-1185">Reference proteome</keyword>
<dbReference type="Gene3D" id="3.20.20.370">
    <property type="entry name" value="Glycoside hydrolase/deacetylase"/>
    <property type="match status" value="1"/>
</dbReference>
<evidence type="ECO:0000259" key="2">
    <source>
        <dbReference type="PROSITE" id="PS51677"/>
    </source>
</evidence>
<dbReference type="PROSITE" id="PS51257">
    <property type="entry name" value="PROKAR_LIPOPROTEIN"/>
    <property type="match status" value="1"/>
</dbReference>
<dbReference type="SUPFAM" id="SSF88713">
    <property type="entry name" value="Glycoside hydrolase/deacetylase"/>
    <property type="match status" value="1"/>
</dbReference>
<dbReference type="Proteomes" id="UP001145050">
    <property type="component" value="Unassembled WGS sequence"/>
</dbReference>
<accession>A0A9X4AMQ9</accession>
<reference evidence="3" key="1">
    <citation type="submission" date="2022-06" db="EMBL/GenBank/DDBJ databases">
        <title>Aquibacillus sp. a new bacterium isolated from soil saline samples.</title>
        <authorList>
            <person name="Galisteo C."/>
            <person name="De La Haba R."/>
            <person name="Sanchez-Porro C."/>
            <person name="Ventosa A."/>
        </authorList>
    </citation>
    <scope>NUCLEOTIDE SEQUENCE</scope>
    <source>
        <strain evidence="3">3ASR75-11</strain>
    </source>
</reference>
<dbReference type="PANTHER" id="PTHR10587">
    <property type="entry name" value="GLYCOSYL TRANSFERASE-RELATED"/>
    <property type="match status" value="1"/>
</dbReference>
<name>A0A9X4AMQ9_9BACI</name>